<dbReference type="STRING" id="465817.ETA_24260"/>
<evidence type="ECO:0000313" key="1">
    <source>
        <dbReference type="EMBL" id="CAO97472.1"/>
    </source>
</evidence>
<dbReference type="KEGG" id="eta:ETA_24260"/>
<gene>
    <name evidence="1" type="ordered locus">ETA_24260</name>
</gene>
<keyword evidence="2" id="KW-1185">Reference proteome</keyword>
<dbReference type="AlphaFoldDB" id="B2VBG0"/>
<accession>B2VBG0</accession>
<protein>
    <submittedName>
        <fullName evidence="1">Uncharacterized protein</fullName>
    </submittedName>
</protein>
<sequence>MLNYFTVYGYGTNKRGLTIGINHKTRSGSAESAKAAAMLQAQHAGLSHIRITRAQEVAA</sequence>
<proteinExistence type="predicted"/>
<evidence type="ECO:0000313" key="2">
    <source>
        <dbReference type="Proteomes" id="UP000001726"/>
    </source>
</evidence>
<dbReference type="EMBL" id="CU468135">
    <property type="protein sequence ID" value="CAO97472.1"/>
    <property type="molecule type" value="Genomic_DNA"/>
</dbReference>
<dbReference type="RefSeq" id="WP_012442139.1">
    <property type="nucleotide sequence ID" value="NC_010694.1"/>
</dbReference>
<organism evidence="1 2">
    <name type="scientific">Erwinia tasmaniensis (strain DSM 17950 / CFBP 7177 / CIP 109463 / NCPPB 4357 / Et1/99)</name>
    <dbReference type="NCBI Taxonomy" id="465817"/>
    <lineage>
        <taxon>Bacteria</taxon>
        <taxon>Pseudomonadati</taxon>
        <taxon>Pseudomonadota</taxon>
        <taxon>Gammaproteobacteria</taxon>
        <taxon>Enterobacterales</taxon>
        <taxon>Erwiniaceae</taxon>
        <taxon>Erwinia</taxon>
    </lineage>
</organism>
<name>B2VBG0_ERWT9</name>
<dbReference type="HOGENOM" id="CLU_203959_0_0_6"/>
<dbReference type="Proteomes" id="UP000001726">
    <property type="component" value="Chromosome"/>
</dbReference>
<reference evidence="1 2" key="1">
    <citation type="journal article" date="2008" name="Environ. Microbiol.">
        <title>The genome of Erwinia tasmaniensis strain Et1/99, a non-pathogenic bacterium in the genus Erwinia.</title>
        <authorList>
            <person name="Kube M."/>
            <person name="Migdoll A.M."/>
            <person name="Mueller I."/>
            <person name="Kuhl H."/>
            <person name="Beck A."/>
            <person name="Reinhardt R."/>
            <person name="Geider K."/>
        </authorList>
    </citation>
    <scope>NUCLEOTIDE SEQUENCE [LARGE SCALE GENOMIC DNA]</scope>
    <source>
        <strain evidence="2">DSM 17950 / CFBP 7177 / CIP 109463 / NCPPB 4357 / Et1/99</strain>
    </source>
</reference>
<dbReference type="eggNOG" id="ENOG5033N3F">
    <property type="taxonomic scope" value="Bacteria"/>
</dbReference>